<comment type="subcellular location">
    <subcellularLocation>
        <location evidence="1 7">Cell membrane</location>
        <topology evidence="1 7">Multi-pass membrane protein</topology>
    </subcellularLocation>
</comment>
<accession>A0A1N6ZAJ6</accession>
<gene>
    <name evidence="9" type="ORF">SAMN05421834_11720</name>
</gene>
<dbReference type="Proteomes" id="UP000185669">
    <property type="component" value="Unassembled WGS sequence"/>
</dbReference>
<dbReference type="PROSITE" id="PS50928">
    <property type="entry name" value="ABC_TM1"/>
    <property type="match status" value="1"/>
</dbReference>
<evidence type="ECO:0000256" key="6">
    <source>
        <dbReference type="ARBA" id="ARBA00023136"/>
    </source>
</evidence>
<dbReference type="GO" id="GO:0005886">
    <property type="term" value="C:plasma membrane"/>
    <property type="evidence" value="ECO:0007669"/>
    <property type="project" value="UniProtKB-SubCell"/>
</dbReference>
<feature type="transmembrane region" description="Helical" evidence="7">
    <location>
        <begin position="7"/>
        <end position="26"/>
    </location>
</feature>
<evidence type="ECO:0000256" key="3">
    <source>
        <dbReference type="ARBA" id="ARBA00022475"/>
    </source>
</evidence>
<dbReference type="InterPro" id="IPR035906">
    <property type="entry name" value="MetI-like_sf"/>
</dbReference>
<evidence type="ECO:0000256" key="5">
    <source>
        <dbReference type="ARBA" id="ARBA00022989"/>
    </source>
</evidence>
<feature type="transmembrane region" description="Helical" evidence="7">
    <location>
        <begin position="211"/>
        <end position="233"/>
    </location>
</feature>
<feature type="domain" description="ABC transmembrane type-1" evidence="8">
    <location>
        <begin position="66"/>
        <end position="282"/>
    </location>
</feature>
<dbReference type="RefSeq" id="WP_076545528.1">
    <property type="nucleotide sequence ID" value="NZ_FTNC01000017.1"/>
</dbReference>
<dbReference type="AlphaFoldDB" id="A0A1N6ZAJ6"/>
<dbReference type="CDD" id="cd06261">
    <property type="entry name" value="TM_PBP2"/>
    <property type="match status" value="1"/>
</dbReference>
<keyword evidence="4 7" id="KW-0812">Transmembrane</keyword>
<evidence type="ECO:0000313" key="9">
    <source>
        <dbReference type="EMBL" id="SIR23844.1"/>
    </source>
</evidence>
<dbReference type="SUPFAM" id="SSF161098">
    <property type="entry name" value="MetI-like"/>
    <property type="match status" value="1"/>
</dbReference>
<dbReference type="PANTHER" id="PTHR30193:SF37">
    <property type="entry name" value="INNER MEMBRANE ABC TRANSPORTER PERMEASE PROTEIN YCJO"/>
    <property type="match status" value="1"/>
</dbReference>
<feature type="transmembrane region" description="Helical" evidence="7">
    <location>
        <begin position="104"/>
        <end position="123"/>
    </location>
</feature>
<dbReference type="GO" id="GO:0055085">
    <property type="term" value="P:transmembrane transport"/>
    <property type="evidence" value="ECO:0007669"/>
    <property type="project" value="InterPro"/>
</dbReference>
<comment type="similarity">
    <text evidence="7">Belongs to the binding-protein-dependent transport system permease family.</text>
</comment>
<evidence type="ECO:0000313" key="10">
    <source>
        <dbReference type="Proteomes" id="UP000185669"/>
    </source>
</evidence>
<dbReference type="EMBL" id="FTNC01000017">
    <property type="protein sequence ID" value="SIR23844.1"/>
    <property type="molecule type" value="Genomic_DNA"/>
</dbReference>
<sequence length="289" mass="32663">MQKVSKLTIFLFLLPALLIFSLYMVAPIPLSAFYSFFRWKGFGERVFVGLSNWVELIGDGIFHKALFNNFKLVFLSLFGQLPIALALAILLAKKTRITDILKTIYFVPLLMSSVAVATLWSNIYDPNFGLLNMFLQTIGFENLFIDYLGNPKLALYSVIVAINWRYIPFYMILFLAAIKNIPDELYEASRVDGASKWENFRYITLPLLRPTIINASVLSLVGSLKFFDIVYVLTGGGPNNASELMATYMYKNAFNSLRMGYGSTIALALFIIAFTFSIIFMKVTKKGAK</sequence>
<dbReference type="STRING" id="56779.SAMN05421834_11720"/>
<evidence type="ECO:0000256" key="1">
    <source>
        <dbReference type="ARBA" id="ARBA00004651"/>
    </source>
</evidence>
<reference evidence="10" key="1">
    <citation type="submission" date="2017-01" db="EMBL/GenBank/DDBJ databases">
        <authorList>
            <person name="Varghese N."/>
            <person name="Submissions S."/>
        </authorList>
    </citation>
    <scope>NUCLEOTIDE SEQUENCE [LARGE SCALE GENOMIC DNA]</scope>
    <source>
        <strain evidence="10">ATCC 700103</strain>
    </source>
</reference>
<keyword evidence="5 7" id="KW-1133">Transmembrane helix</keyword>
<protein>
    <submittedName>
        <fullName evidence="9">Carbohydrate ABC transporter membrane protein 1, CUT1 family</fullName>
    </submittedName>
</protein>
<keyword evidence="3" id="KW-1003">Cell membrane</keyword>
<name>A0A1N6ZAJ6_9FIRM</name>
<dbReference type="InterPro" id="IPR000515">
    <property type="entry name" value="MetI-like"/>
</dbReference>
<keyword evidence="10" id="KW-1185">Reference proteome</keyword>
<evidence type="ECO:0000256" key="2">
    <source>
        <dbReference type="ARBA" id="ARBA00022448"/>
    </source>
</evidence>
<dbReference type="PANTHER" id="PTHR30193">
    <property type="entry name" value="ABC TRANSPORTER PERMEASE PROTEIN"/>
    <property type="match status" value="1"/>
</dbReference>
<dbReference type="Pfam" id="PF00528">
    <property type="entry name" value="BPD_transp_1"/>
    <property type="match status" value="1"/>
</dbReference>
<evidence type="ECO:0000256" key="7">
    <source>
        <dbReference type="RuleBase" id="RU363032"/>
    </source>
</evidence>
<feature type="transmembrane region" description="Helical" evidence="7">
    <location>
        <begin position="259"/>
        <end position="281"/>
    </location>
</feature>
<dbReference type="InterPro" id="IPR051393">
    <property type="entry name" value="ABC_transporter_permease"/>
</dbReference>
<proteinExistence type="inferred from homology"/>
<dbReference type="Gene3D" id="1.10.3720.10">
    <property type="entry name" value="MetI-like"/>
    <property type="match status" value="1"/>
</dbReference>
<feature type="transmembrane region" description="Helical" evidence="7">
    <location>
        <begin position="153"/>
        <end position="178"/>
    </location>
</feature>
<keyword evidence="6 7" id="KW-0472">Membrane</keyword>
<keyword evidence="2 7" id="KW-0813">Transport</keyword>
<organism evidence="9 10">
    <name type="scientific">Halanaerobium kushneri</name>
    <dbReference type="NCBI Taxonomy" id="56779"/>
    <lineage>
        <taxon>Bacteria</taxon>
        <taxon>Bacillati</taxon>
        <taxon>Bacillota</taxon>
        <taxon>Clostridia</taxon>
        <taxon>Halanaerobiales</taxon>
        <taxon>Halanaerobiaceae</taxon>
        <taxon>Halanaerobium</taxon>
    </lineage>
</organism>
<evidence type="ECO:0000256" key="4">
    <source>
        <dbReference type="ARBA" id="ARBA00022692"/>
    </source>
</evidence>
<dbReference type="OrthoDB" id="1737794at2"/>
<feature type="transmembrane region" description="Helical" evidence="7">
    <location>
        <begin position="72"/>
        <end position="92"/>
    </location>
</feature>
<evidence type="ECO:0000259" key="8">
    <source>
        <dbReference type="PROSITE" id="PS50928"/>
    </source>
</evidence>